<dbReference type="InterPro" id="IPR008327">
    <property type="entry name" value="Sig_transdc_resp-reg_antiterm"/>
</dbReference>
<protein>
    <submittedName>
        <fullName evidence="6">Ethanolamine two-component response regulator</fullName>
    </submittedName>
</protein>
<dbReference type="SMART" id="SM01012">
    <property type="entry name" value="ANTAR"/>
    <property type="match status" value="1"/>
</dbReference>
<dbReference type="GO" id="GO:0003723">
    <property type="term" value="F:RNA binding"/>
    <property type="evidence" value="ECO:0007669"/>
    <property type="project" value="InterPro"/>
</dbReference>
<evidence type="ECO:0000259" key="4">
    <source>
        <dbReference type="PROSITE" id="PS50110"/>
    </source>
</evidence>
<dbReference type="OrthoDB" id="9780153at2"/>
<evidence type="ECO:0000313" key="7">
    <source>
        <dbReference type="Proteomes" id="UP000195918"/>
    </source>
</evidence>
<dbReference type="SMART" id="SM00448">
    <property type="entry name" value="REC"/>
    <property type="match status" value="1"/>
</dbReference>
<gene>
    <name evidence="6" type="ORF">FM121_08945</name>
</gene>
<dbReference type="InterPro" id="IPR011006">
    <property type="entry name" value="CheY-like_superfamily"/>
</dbReference>
<dbReference type="PANTHER" id="PTHR43228:SF6">
    <property type="entry name" value="RESPONSE REGULATOR RECEIVER"/>
    <property type="match status" value="1"/>
</dbReference>
<feature type="domain" description="ANTAR" evidence="5">
    <location>
        <begin position="125"/>
        <end position="186"/>
    </location>
</feature>
<reference evidence="7" key="1">
    <citation type="submission" date="2017-02" db="EMBL/GenBank/DDBJ databases">
        <authorList>
            <person name="Dridi B."/>
        </authorList>
    </citation>
    <scope>NUCLEOTIDE SEQUENCE [LARGE SCALE GENOMIC DNA]</scope>
    <source>
        <strain evidence="7">bH819</strain>
    </source>
</reference>
<evidence type="ECO:0000259" key="5">
    <source>
        <dbReference type="PROSITE" id="PS50921"/>
    </source>
</evidence>
<keyword evidence="3" id="KW-0175">Coiled coil</keyword>
<keyword evidence="2" id="KW-0597">Phosphoprotein</keyword>
<dbReference type="InterPro" id="IPR036388">
    <property type="entry name" value="WH-like_DNA-bd_sf"/>
</dbReference>
<dbReference type="Proteomes" id="UP000195918">
    <property type="component" value="Unassembled WGS sequence"/>
</dbReference>
<dbReference type="EMBL" id="FWFD01000013">
    <property type="protein sequence ID" value="SLM86203.1"/>
    <property type="molecule type" value="Genomic_DNA"/>
</dbReference>
<dbReference type="RefSeq" id="WP_086951829.1">
    <property type="nucleotide sequence ID" value="NZ_FWFD01000013.1"/>
</dbReference>
<evidence type="ECO:0000313" key="6">
    <source>
        <dbReference type="EMBL" id="SLM86203.1"/>
    </source>
</evidence>
<keyword evidence="7" id="KW-1185">Reference proteome</keyword>
<proteinExistence type="predicted"/>
<dbReference type="PROSITE" id="PS50921">
    <property type="entry name" value="ANTAR"/>
    <property type="match status" value="1"/>
</dbReference>
<evidence type="ECO:0000256" key="3">
    <source>
        <dbReference type="SAM" id="Coils"/>
    </source>
</evidence>
<dbReference type="AlphaFoldDB" id="A0A1X6WPE0"/>
<dbReference type="PROSITE" id="PS50110">
    <property type="entry name" value="RESPONSE_REGULATORY"/>
    <property type="match status" value="1"/>
</dbReference>
<dbReference type="PANTHER" id="PTHR43228">
    <property type="entry name" value="TWO-COMPONENT RESPONSE REGULATOR"/>
    <property type="match status" value="1"/>
</dbReference>
<dbReference type="SUPFAM" id="SSF52172">
    <property type="entry name" value="CheY-like"/>
    <property type="match status" value="1"/>
</dbReference>
<dbReference type="Pfam" id="PF00072">
    <property type="entry name" value="Response_reg"/>
    <property type="match status" value="1"/>
</dbReference>
<dbReference type="Pfam" id="PF03861">
    <property type="entry name" value="ANTAR"/>
    <property type="match status" value="1"/>
</dbReference>
<organism evidence="6 7">
    <name type="scientific">Vagococcus fluvialis bH819</name>
    <dbReference type="NCBI Taxonomy" id="1255619"/>
    <lineage>
        <taxon>Bacteria</taxon>
        <taxon>Bacillati</taxon>
        <taxon>Bacillota</taxon>
        <taxon>Bacilli</taxon>
        <taxon>Lactobacillales</taxon>
        <taxon>Enterococcaceae</taxon>
        <taxon>Vagococcus</taxon>
    </lineage>
</organism>
<evidence type="ECO:0000256" key="1">
    <source>
        <dbReference type="ARBA" id="ARBA00023012"/>
    </source>
</evidence>
<accession>A0A1X6WPE0</accession>
<dbReference type="InterPro" id="IPR052048">
    <property type="entry name" value="ST_Response_Regulator"/>
</dbReference>
<keyword evidence="1" id="KW-0902">Two-component regulatory system</keyword>
<feature type="modified residue" description="4-aspartylphosphate" evidence="2">
    <location>
        <position position="54"/>
    </location>
</feature>
<feature type="domain" description="Response regulatory" evidence="4">
    <location>
        <begin position="4"/>
        <end position="119"/>
    </location>
</feature>
<sequence length="190" mass="21412">MKGKIIIVDDEPLTRVDLRDMLEIENYDVVGEAADGFEAIELAKKYRPDLIIMDVQMPLLDGLSAGKKIMTERLASSILMLTAYSDVNNRQKAMAFGAAGYLVKPLDEKSFIPMVEMAITKGNQVERLEKNVDKLSEKLEQRKLIEKAKGILMAKQSLSEEDAYQQIRKLSMDKRCPMIDVAEMLVLAND</sequence>
<dbReference type="InterPro" id="IPR001789">
    <property type="entry name" value="Sig_transdc_resp-reg_receiver"/>
</dbReference>
<evidence type="ECO:0000256" key="2">
    <source>
        <dbReference type="PROSITE-ProRule" id="PRU00169"/>
    </source>
</evidence>
<dbReference type="GO" id="GO:0000160">
    <property type="term" value="P:phosphorelay signal transduction system"/>
    <property type="evidence" value="ECO:0007669"/>
    <property type="project" value="UniProtKB-KW"/>
</dbReference>
<dbReference type="Gene3D" id="1.10.10.10">
    <property type="entry name" value="Winged helix-like DNA-binding domain superfamily/Winged helix DNA-binding domain"/>
    <property type="match status" value="1"/>
</dbReference>
<name>A0A1X6WPE0_9ENTE</name>
<dbReference type="InterPro" id="IPR005561">
    <property type="entry name" value="ANTAR"/>
</dbReference>
<dbReference type="PIRSF" id="PIRSF036382">
    <property type="entry name" value="RR_antiterm"/>
    <property type="match status" value="1"/>
</dbReference>
<feature type="coiled-coil region" evidence="3">
    <location>
        <begin position="118"/>
        <end position="145"/>
    </location>
</feature>
<dbReference type="Gene3D" id="3.40.50.2300">
    <property type="match status" value="1"/>
</dbReference>